<keyword evidence="10" id="KW-1185">Reference proteome</keyword>
<dbReference type="PANTHER" id="PTHR30561:SF1">
    <property type="entry name" value="MULTIDRUG TRANSPORTER EMRE"/>
    <property type="match status" value="1"/>
</dbReference>
<accession>A0ABY3RVN0</accession>
<dbReference type="EMBL" id="CP082781">
    <property type="protein sequence ID" value="UGS28127.1"/>
    <property type="molecule type" value="Genomic_DNA"/>
</dbReference>
<evidence type="ECO:0000256" key="4">
    <source>
        <dbReference type="ARBA" id="ARBA00022692"/>
    </source>
</evidence>
<evidence type="ECO:0000313" key="9">
    <source>
        <dbReference type="EMBL" id="UGS28127.1"/>
    </source>
</evidence>
<dbReference type="PANTHER" id="PTHR30561">
    <property type="entry name" value="SMR FAMILY PROTON-DEPENDENT DRUG EFFLUX TRANSPORTER SUGE"/>
    <property type="match status" value="1"/>
</dbReference>
<organism evidence="9 10">
    <name type="scientific">Microbacterium resistens</name>
    <dbReference type="NCBI Taxonomy" id="156977"/>
    <lineage>
        <taxon>Bacteria</taxon>
        <taxon>Bacillati</taxon>
        <taxon>Actinomycetota</taxon>
        <taxon>Actinomycetes</taxon>
        <taxon>Micrococcales</taxon>
        <taxon>Microbacteriaceae</taxon>
        <taxon>Microbacterium</taxon>
    </lineage>
</organism>
<gene>
    <name evidence="9" type="ORF">K8F61_08210</name>
</gene>
<evidence type="ECO:0000256" key="2">
    <source>
        <dbReference type="ARBA" id="ARBA00022448"/>
    </source>
</evidence>
<evidence type="ECO:0000256" key="5">
    <source>
        <dbReference type="ARBA" id="ARBA00022989"/>
    </source>
</evidence>
<evidence type="ECO:0000256" key="1">
    <source>
        <dbReference type="ARBA" id="ARBA00004651"/>
    </source>
</evidence>
<dbReference type="Proteomes" id="UP001199642">
    <property type="component" value="Chromosome"/>
</dbReference>
<protein>
    <submittedName>
        <fullName evidence="9">Multidrug efflux SMR transporter</fullName>
    </submittedName>
</protein>
<sequence>MTWILLIGAIVSEVTATLSLRASSGFRVKKWIPVVVVGYLTSYVLLGAVLALGMPVGIAYAVWAALGVAATAVLGRVLFQDHISTLTAIGLAVIVGGVVLVELGTH</sequence>
<dbReference type="SUPFAM" id="SSF103481">
    <property type="entry name" value="Multidrug resistance efflux transporter EmrE"/>
    <property type="match status" value="1"/>
</dbReference>
<keyword evidence="3" id="KW-1003">Cell membrane</keyword>
<dbReference type="Pfam" id="PF00893">
    <property type="entry name" value="Multi_Drug_Res"/>
    <property type="match status" value="1"/>
</dbReference>
<keyword evidence="5 8" id="KW-1133">Transmembrane helix</keyword>
<keyword evidence="2" id="KW-0813">Transport</keyword>
<evidence type="ECO:0000256" key="6">
    <source>
        <dbReference type="ARBA" id="ARBA00023136"/>
    </source>
</evidence>
<name>A0ABY3RVN0_9MICO</name>
<evidence type="ECO:0000313" key="10">
    <source>
        <dbReference type="Proteomes" id="UP001199642"/>
    </source>
</evidence>
<proteinExistence type="inferred from homology"/>
<comment type="similarity">
    <text evidence="7">Belongs to the drug/metabolite transporter (DMT) superfamily. Small multidrug resistance (SMR) (TC 2.A.7.1) family.</text>
</comment>
<dbReference type="InterPro" id="IPR045324">
    <property type="entry name" value="Small_multidrug_res"/>
</dbReference>
<evidence type="ECO:0000256" key="7">
    <source>
        <dbReference type="RuleBase" id="RU003942"/>
    </source>
</evidence>
<comment type="subcellular location">
    <subcellularLocation>
        <location evidence="1 7">Cell membrane</location>
        <topology evidence="1 7">Multi-pass membrane protein</topology>
    </subcellularLocation>
</comment>
<dbReference type="RefSeq" id="WP_067246096.1">
    <property type="nucleotide sequence ID" value="NZ_CP082781.1"/>
</dbReference>
<keyword evidence="6 8" id="KW-0472">Membrane</keyword>
<dbReference type="Gene3D" id="1.10.3730.20">
    <property type="match status" value="1"/>
</dbReference>
<evidence type="ECO:0000256" key="8">
    <source>
        <dbReference type="SAM" id="Phobius"/>
    </source>
</evidence>
<keyword evidence="4 7" id="KW-0812">Transmembrane</keyword>
<reference evidence="9 10" key="1">
    <citation type="submission" date="2023-01" db="EMBL/GenBank/DDBJ databases">
        <title>Characterization of estradiol degrading bacteria Microbacterium sp. MZT7 and reveal degrading genes through genome analysis.</title>
        <authorList>
            <person name="Hao P."/>
            <person name="Gao Y."/>
        </authorList>
    </citation>
    <scope>NUCLEOTIDE SEQUENCE [LARGE SCALE GENOMIC DNA]</scope>
    <source>
        <strain evidence="9 10">MZT7</strain>
    </source>
</reference>
<feature type="transmembrane region" description="Helical" evidence="8">
    <location>
        <begin position="31"/>
        <end position="53"/>
    </location>
</feature>
<dbReference type="InterPro" id="IPR000390">
    <property type="entry name" value="Small_drug/metabolite_transptr"/>
</dbReference>
<dbReference type="InterPro" id="IPR037185">
    <property type="entry name" value="EmrE-like"/>
</dbReference>
<feature type="transmembrane region" description="Helical" evidence="8">
    <location>
        <begin position="85"/>
        <end position="103"/>
    </location>
</feature>
<evidence type="ECO:0000256" key="3">
    <source>
        <dbReference type="ARBA" id="ARBA00022475"/>
    </source>
</evidence>
<feature type="transmembrane region" description="Helical" evidence="8">
    <location>
        <begin position="60"/>
        <end position="79"/>
    </location>
</feature>